<name>L2GBR3_COLFN</name>
<feature type="compositionally biased region" description="Acidic residues" evidence="6">
    <location>
        <begin position="342"/>
        <end position="389"/>
    </location>
</feature>
<feature type="domain" description="Rhodopsin" evidence="8">
    <location>
        <begin position="44"/>
        <end position="283"/>
    </location>
</feature>
<feature type="compositionally biased region" description="Low complexity" evidence="6">
    <location>
        <begin position="290"/>
        <end position="302"/>
    </location>
</feature>
<evidence type="ECO:0000256" key="1">
    <source>
        <dbReference type="ARBA" id="ARBA00004141"/>
    </source>
</evidence>
<evidence type="ECO:0000259" key="8">
    <source>
        <dbReference type="Pfam" id="PF20684"/>
    </source>
</evidence>
<sequence>MRFPPPEVVKSWPPPNHVDPEERGPALLIIESISLSFALICLLLRLYVRIFMMRKSWWDDWLMVGAAIFSISVTVCVILATQLYGWNLHIWDTTFVQRMQGRQISIVGQTLFVFASGLSKLSILTSYLRIAPLGSTFQRVTQVTIGAVLALIIIFLMVLWTQCIPIWHYWDLTVLDRNCMAEWPPLAGQTITTVITDIVVYLLPMPTLFRLRLPVLQRIVLIILFSLGTVVVVAGIMRTWWTYYVEEMTYDVTWDGFELWIWTALEANLAIICGCVPVLRRLLPSMTENADSSAADSTSPPTIGSAEKWRRRLHDEERDANGHEMHQITVHYCAVRGHIEDKEDDEESCDDNDGNDDDGDTNGIDSDDSEDGIDDDEDEDEYDDVENEWESCSGLFPATKRTRPTEPKVRRNHTVMKNVYDFFRELNEMKAWLGEELATRLALKLCCGDLIIDTTRNLICIDARLREYWCEGRLALEPVGGPYQEKTLDHDEEGSVQASSTAETLPESTRQDEPGTKRLKVDTGGLWCQKIRFHWMRQIQSLKMEDMKEINLYADPCTLLPVHLPMPCGPPDGEIVTIKAEHKLDLPDQDILMLQFLLITGWAMAAGREPKHFNFDIDYDTDRFWEARRKRLAKKKARQREMRKTTETTETTRETTTETMTEMADNDFSAKSYFETLEDKTSTMEDIYELLQSCLKEVNRNDAVFHASLWCVLYQTDSDQLGGVCDELRELWRFHKAHDLYESLNGDEKKKRCDPNAALNRDDGRCVLLGTADPMACHIAPFAIKTFLSELTRISDLFPADLLHRVHNKVQSRNNILGTTRNVLSLNTQMRQYWANGRFSLEPWGEPYQETTERRRTGTGGLWCQEVRFHWMRQTKINMQEKWDGRGQSLRDLLPPHLGRYDHWSVKTGRLIQGGEVIAIKAKNRLDLPDRDFLDIQHRLISAWSMAAGVEPKNFTFEDEGPKQPRG</sequence>
<dbReference type="AlphaFoldDB" id="L2GBR3"/>
<gene>
    <name evidence="9" type="ORF">CGGC5_4279</name>
</gene>
<evidence type="ECO:0000256" key="3">
    <source>
        <dbReference type="ARBA" id="ARBA00022989"/>
    </source>
</evidence>
<evidence type="ECO:0000256" key="2">
    <source>
        <dbReference type="ARBA" id="ARBA00022692"/>
    </source>
</evidence>
<evidence type="ECO:0000256" key="4">
    <source>
        <dbReference type="ARBA" id="ARBA00023136"/>
    </source>
</evidence>
<feature type="compositionally biased region" description="Polar residues" evidence="6">
    <location>
        <begin position="496"/>
        <end position="508"/>
    </location>
</feature>
<feature type="transmembrane region" description="Helical" evidence="7">
    <location>
        <begin position="187"/>
        <end position="203"/>
    </location>
</feature>
<dbReference type="EMBL" id="KB020533">
    <property type="protein sequence ID" value="ELA36104.1"/>
    <property type="molecule type" value="Genomic_DNA"/>
</dbReference>
<reference evidence="9" key="1">
    <citation type="submission" date="2012-08" db="EMBL/GenBank/DDBJ databases">
        <title>Genome analysis of Colletotrichum orbiculare and Colletotrichum fructicola.</title>
        <authorList>
            <person name="Gan P.H.P."/>
            <person name="Ikeda K."/>
            <person name="Irieda H."/>
            <person name="Narusaka M."/>
            <person name="O'Connell R.J."/>
            <person name="Narusaka Y."/>
            <person name="Takano Y."/>
            <person name="Kubo Y."/>
            <person name="Shirasu K."/>
        </authorList>
    </citation>
    <scope>NUCLEOTIDE SEQUENCE</scope>
    <source>
        <strain evidence="9">Nara gc5</strain>
    </source>
</reference>
<comment type="similarity">
    <text evidence="5">Belongs to the SAT4 family.</text>
</comment>
<comment type="subcellular location">
    <subcellularLocation>
        <location evidence="1">Membrane</location>
        <topology evidence="1">Multi-pass membrane protein</topology>
    </subcellularLocation>
</comment>
<feature type="transmembrane region" description="Helical" evidence="7">
    <location>
        <begin position="215"/>
        <end position="239"/>
    </location>
</feature>
<dbReference type="InterPro" id="IPR052337">
    <property type="entry name" value="SAT4-like"/>
</dbReference>
<protein>
    <submittedName>
        <fullName evidence="9">Integral membrane protein</fullName>
    </submittedName>
</protein>
<organism evidence="9">
    <name type="scientific">Colletotrichum fructicola (strain Nara gc5)</name>
    <name type="common">Anthracnose fungus</name>
    <name type="synonym">Colletotrichum gloeosporioides (strain Nara gc5)</name>
    <dbReference type="NCBI Taxonomy" id="1213859"/>
    <lineage>
        <taxon>Eukaryota</taxon>
        <taxon>Fungi</taxon>
        <taxon>Dikarya</taxon>
        <taxon>Ascomycota</taxon>
        <taxon>Pezizomycotina</taxon>
        <taxon>Sordariomycetes</taxon>
        <taxon>Hypocreomycetidae</taxon>
        <taxon>Glomerellales</taxon>
        <taxon>Glomerellaceae</taxon>
        <taxon>Colletotrichum</taxon>
        <taxon>Colletotrichum gloeosporioides species complex</taxon>
    </lineage>
</organism>
<feature type="region of interest" description="Disordered" evidence="6">
    <location>
        <begin position="289"/>
        <end position="308"/>
    </location>
</feature>
<dbReference type="InterPro" id="IPR049326">
    <property type="entry name" value="Rhodopsin_dom_fungi"/>
</dbReference>
<evidence type="ECO:0000256" key="5">
    <source>
        <dbReference type="ARBA" id="ARBA00038359"/>
    </source>
</evidence>
<dbReference type="HOGENOM" id="CLU_306289_0_0_1"/>
<feature type="region of interest" description="Disordered" evidence="6">
    <location>
        <begin position="636"/>
        <end position="658"/>
    </location>
</feature>
<dbReference type="PANTHER" id="PTHR33048:SF129">
    <property type="entry name" value="INTEGRAL MEMBRANE PROTEIN-RELATED"/>
    <property type="match status" value="1"/>
</dbReference>
<feature type="transmembrane region" description="Helical" evidence="7">
    <location>
        <begin position="26"/>
        <end position="48"/>
    </location>
</feature>
<dbReference type="PANTHER" id="PTHR33048">
    <property type="entry name" value="PTH11-LIKE INTEGRAL MEMBRANE PROTEIN (AFU_ORTHOLOGUE AFUA_5G11245)"/>
    <property type="match status" value="1"/>
</dbReference>
<feature type="region of interest" description="Disordered" evidence="6">
    <location>
        <begin position="341"/>
        <end position="389"/>
    </location>
</feature>
<keyword evidence="2 7" id="KW-0812">Transmembrane</keyword>
<accession>L2GBR3</accession>
<dbReference type="Pfam" id="PF20684">
    <property type="entry name" value="Fung_rhodopsin"/>
    <property type="match status" value="1"/>
</dbReference>
<feature type="compositionally biased region" description="Basic and acidic residues" evidence="6">
    <location>
        <begin position="639"/>
        <end position="656"/>
    </location>
</feature>
<evidence type="ECO:0000256" key="6">
    <source>
        <dbReference type="SAM" id="MobiDB-lite"/>
    </source>
</evidence>
<evidence type="ECO:0000256" key="7">
    <source>
        <dbReference type="SAM" id="Phobius"/>
    </source>
</evidence>
<feature type="transmembrane region" description="Helical" evidence="7">
    <location>
        <begin position="140"/>
        <end position="167"/>
    </location>
</feature>
<feature type="transmembrane region" description="Helical" evidence="7">
    <location>
        <begin position="106"/>
        <end position="128"/>
    </location>
</feature>
<feature type="region of interest" description="Disordered" evidence="6">
    <location>
        <begin position="485"/>
        <end position="516"/>
    </location>
</feature>
<keyword evidence="4 7" id="KW-0472">Membrane</keyword>
<proteinExistence type="inferred from homology"/>
<feature type="transmembrane region" description="Helical" evidence="7">
    <location>
        <begin position="60"/>
        <end position="86"/>
    </location>
</feature>
<dbReference type="GO" id="GO:0016020">
    <property type="term" value="C:membrane"/>
    <property type="evidence" value="ECO:0007669"/>
    <property type="project" value="UniProtKB-SubCell"/>
</dbReference>
<evidence type="ECO:0000313" key="9">
    <source>
        <dbReference type="EMBL" id="ELA36104.1"/>
    </source>
</evidence>
<keyword evidence="3 7" id="KW-1133">Transmembrane helix</keyword>